<keyword evidence="1" id="KW-1133">Transmembrane helix</keyword>
<name>A0ABV8NAU7_9ACTN</name>
<dbReference type="Proteomes" id="UP001595871">
    <property type="component" value="Unassembled WGS sequence"/>
</dbReference>
<sequence length="46" mass="4700">MAGTTAFVIVLGAVCAVGMVAVIAKARVEIARIDARTGQRDGGARR</sequence>
<evidence type="ECO:0000256" key="1">
    <source>
        <dbReference type="SAM" id="Phobius"/>
    </source>
</evidence>
<keyword evidence="3" id="KW-1185">Reference proteome</keyword>
<reference evidence="3" key="1">
    <citation type="journal article" date="2019" name="Int. J. Syst. Evol. Microbiol.">
        <title>The Global Catalogue of Microorganisms (GCM) 10K type strain sequencing project: providing services to taxonomists for standard genome sequencing and annotation.</title>
        <authorList>
            <consortium name="The Broad Institute Genomics Platform"/>
            <consortium name="The Broad Institute Genome Sequencing Center for Infectious Disease"/>
            <person name="Wu L."/>
            <person name="Ma J."/>
        </authorList>
    </citation>
    <scope>NUCLEOTIDE SEQUENCE [LARGE SCALE GENOMIC DNA]</scope>
    <source>
        <strain evidence="3">CCM 3243</strain>
    </source>
</reference>
<organism evidence="2 3">
    <name type="scientific">Streptomyces flavovirens</name>
    <dbReference type="NCBI Taxonomy" id="52258"/>
    <lineage>
        <taxon>Bacteria</taxon>
        <taxon>Bacillati</taxon>
        <taxon>Actinomycetota</taxon>
        <taxon>Actinomycetes</taxon>
        <taxon>Kitasatosporales</taxon>
        <taxon>Streptomycetaceae</taxon>
        <taxon>Streptomyces</taxon>
    </lineage>
</organism>
<feature type="transmembrane region" description="Helical" evidence="1">
    <location>
        <begin position="6"/>
        <end position="24"/>
    </location>
</feature>
<dbReference type="EMBL" id="JBHSCF010000055">
    <property type="protein sequence ID" value="MFC4190392.1"/>
    <property type="molecule type" value="Genomic_DNA"/>
</dbReference>
<evidence type="ECO:0000313" key="3">
    <source>
        <dbReference type="Proteomes" id="UP001595871"/>
    </source>
</evidence>
<dbReference type="RefSeq" id="WP_200696992.1">
    <property type="nucleotide sequence ID" value="NZ_BAAAYA010000005.1"/>
</dbReference>
<proteinExistence type="predicted"/>
<accession>A0ABV8NAU7</accession>
<keyword evidence="1" id="KW-0472">Membrane</keyword>
<evidence type="ECO:0000313" key="2">
    <source>
        <dbReference type="EMBL" id="MFC4190392.1"/>
    </source>
</evidence>
<gene>
    <name evidence="2" type="ORF">ACFO3R_29045</name>
</gene>
<comment type="caution">
    <text evidence="2">The sequence shown here is derived from an EMBL/GenBank/DDBJ whole genome shotgun (WGS) entry which is preliminary data.</text>
</comment>
<protein>
    <submittedName>
        <fullName evidence="2">Uncharacterized protein</fullName>
    </submittedName>
</protein>
<keyword evidence="1" id="KW-0812">Transmembrane</keyword>